<keyword evidence="2" id="KW-1185">Reference proteome</keyword>
<dbReference type="Proteomes" id="UP000076154">
    <property type="component" value="Unassembled WGS sequence"/>
</dbReference>
<reference evidence="1" key="1">
    <citation type="submission" date="2018-04" db="EMBL/GenBank/DDBJ databases">
        <title>Whole genome sequencing of Hypsizygus marmoreus.</title>
        <authorList>
            <person name="Choi I.-G."/>
            <person name="Min B."/>
            <person name="Kim J.-G."/>
            <person name="Kim S."/>
            <person name="Oh Y.-L."/>
            <person name="Kong W.-S."/>
            <person name="Park H."/>
            <person name="Jeong J."/>
            <person name="Song E.-S."/>
        </authorList>
    </citation>
    <scope>NUCLEOTIDE SEQUENCE [LARGE SCALE GENOMIC DNA]</scope>
    <source>
        <strain evidence="1">51987-8</strain>
    </source>
</reference>
<name>A0A369J965_HYPMA</name>
<proteinExistence type="predicted"/>
<sequence>MDICTYCNLLEAFVDCSVSCGGLCFSCTAGLFAFGSFASVSPHVQCFRACPNVYSPFATINTLIIFESFFLS</sequence>
<comment type="caution">
    <text evidence="1">The sequence shown here is derived from an EMBL/GenBank/DDBJ whole genome shotgun (WGS) entry which is preliminary data.</text>
</comment>
<dbReference type="EMBL" id="LUEZ02000113">
    <property type="protein sequence ID" value="RDB17157.1"/>
    <property type="molecule type" value="Genomic_DNA"/>
</dbReference>
<evidence type="ECO:0000313" key="2">
    <source>
        <dbReference type="Proteomes" id="UP000076154"/>
    </source>
</evidence>
<protein>
    <submittedName>
        <fullName evidence="1">Uncharacterized protein</fullName>
    </submittedName>
</protein>
<evidence type="ECO:0000313" key="1">
    <source>
        <dbReference type="EMBL" id="RDB17157.1"/>
    </source>
</evidence>
<organism evidence="1 2">
    <name type="scientific">Hypsizygus marmoreus</name>
    <name type="common">White beech mushroom</name>
    <name type="synonym">Agaricus marmoreus</name>
    <dbReference type="NCBI Taxonomy" id="39966"/>
    <lineage>
        <taxon>Eukaryota</taxon>
        <taxon>Fungi</taxon>
        <taxon>Dikarya</taxon>
        <taxon>Basidiomycota</taxon>
        <taxon>Agaricomycotina</taxon>
        <taxon>Agaricomycetes</taxon>
        <taxon>Agaricomycetidae</taxon>
        <taxon>Agaricales</taxon>
        <taxon>Tricholomatineae</taxon>
        <taxon>Lyophyllaceae</taxon>
        <taxon>Hypsizygus</taxon>
    </lineage>
</organism>
<gene>
    <name evidence="1" type="ORF">Hypma_001987</name>
</gene>
<accession>A0A369J965</accession>
<dbReference type="AlphaFoldDB" id="A0A369J965"/>
<dbReference type="InParanoid" id="A0A369J965"/>